<proteinExistence type="predicted"/>
<feature type="non-terminal residue" evidence="1">
    <location>
        <position position="140"/>
    </location>
</feature>
<organism evidence="1">
    <name type="scientific">marine sediment metagenome</name>
    <dbReference type="NCBI Taxonomy" id="412755"/>
    <lineage>
        <taxon>unclassified sequences</taxon>
        <taxon>metagenomes</taxon>
        <taxon>ecological metagenomes</taxon>
    </lineage>
</organism>
<name>A0A0F9DU56_9ZZZZ</name>
<dbReference type="AlphaFoldDB" id="A0A0F9DU56"/>
<evidence type="ECO:0000313" key="1">
    <source>
        <dbReference type="EMBL" id="KKL57276.1"/>
    </source>
</evidence>
<gene>
    <name evidence="1" type="ORF">LCGC14_2237050</name>
</gene>
<sequence>MGLADAKIAQGMATRHKRSVKAIVQGIGHINALLARMIKNNQIKWDGFGDEFDWYVRKLDETASWSNGQLGSRTFEERDPIAKATLAYCFLDETYGIGEASIKTNRAAGDNKIYDIQKENARVAQSAIYRAIVAALYSNA</sequence>
<protein>
    <submittedName>
        <fullName evidence="1">Uncharacterized protein</fullName>
    </submittedName>
</protein>
<comment type="caution">
    <text evidence="1">The sequence shown here is derived from an EMBL/GenBank/DDBJ whole genome shotgun (WGS) entry which is preliminary data.</text>
</comment>
<dbReference type="EMBL" id="LAZR01030219">
    <property type="protein sequence ID" value="KKL57276.1"/>
    <property type="molecule type" value="Genomic_DNA"/>
</dbReference>
<accession>A0A0F9DU56</accession>
<reference evidence="1" key="1">
    <citation type="journal article" date="2015" name="Nature">
        <title>Complex archaea that bridge the gap between prokaryotes and eukaryotes.</title>
        <authorList>
            <person name="Spang A."/>
            <person name="Saw J.H."/>
            <person name="Jorgensen S.L."/>
            <person name="Zaremba-Niedzwiedzka K."/>
            <person name="Martijn J."/>
            <person name="Lind A.E."/>
            <person name="van Eijk R."/>
            <person name="Schleper C."/>
            <person name="Guy L."/>
            <person name="Ettema T.J."/>
        </authorList>
    </citation>
    <scope>NUCLEOTIDE SEQUENCE</scope>
</reference>